<dbReference type="RefSeq" id="WP_244684955.1">
    <property type="nucleotide sequence ID" value="NZ_CP095043.1"/>
</dbReference>
<dbReference type="Proteomes" id="UP000831775">
    <property type="component" value="Chromosome"/>
</dbReference>
<feature type="domain" description="DUF7882" evidence="1">
    <location>
        <begin position="1"/>
        <end position="96"/>
    </location>
</feature>
<gene>
    <name evidence="2" type="ORF">MUN76_11985</name>
</gene>
<name>A0ABY4FU39_9MICO</name>
<protein>
    <recommendedName>
        <fullName evidence="1">DUF7882 domain-containing protein</fullName>
    </recommendedName>
</protein>
<accession>A0ABY4FU39</accession>
<proteinExistence type="predicted"/>
<sequence>MGTFAYGNSGEYEFEDRTLAHLKVAISLKLRRQECFFLSWSNPAERGSGRVSLWMSPNIPITIRFAGSKAPELNEVWLRVLNELSHTPRGLVVITEREAEAYALSQSAE</sequence>
<evidence type="ECO:0000259" key="1">
    <source>
        <dbReference type="Pfam" id="PF25355"/>
    </source>
</evidence>
<reference evidence="2 3" key="1">
    <citation type="submission" date="2022-04" db="EMBL/GenBank/DDBJ databases">
        <title>Leucobacter sp. isolated from rhizosphere of onion.</title>
        <authorList>
            <person name="Won M."/>
            <person name="Lee C.-M."/>
            <person name="Woen H.-Y."/>
            <person name="Kwon S.-W."/>
        </authorList>
    </citation>
    <scope>NUCLEOTIDE SEQUENCE [LARGE SCALE GENOMIC DNA]</scope>
    <source>
        <strain evidence="2 3">H25R-14</strain>
    </source>
</reference>
<organism evidence="2 3">
    <name type="scientific">Leucobacter rhizosphaerae</name>
    <dbReference type="NCBI Taxonomy" id="2932245"/>
    <lineage>
        <taxon>Bacteria</taxon>
        <taxon>Bacillati</taxon>
        <taxon>Actinomycetota</taxon>
        <taxon>Actinomycetes</taxon>
        <taxon>Micrococcales</taxon>
        <taxon>Microbacteriaceae</taxon>
        <taxon>Leucobacter</taxon>
    </lineage>
</organism>
<dbReference type="Pfam" id="PF25355">
    <property type="entry name" value="DUF7882"/>
    <property type="match status" value="1"/>
</dbReference>
<dbReference type="InterPro" id="IPR057204">
    <property type="entry name" value="DUF7882"/>
</dbReference>
<evidence type="ECO:0000313" key="2">
    <source>
        <dbReference type="EMBL" id="UOQ59761.1"/>
    </source>
</evidence>
<keyword evidence="3" id="KW-1185">Reference proteome</keyword>
<evidence type="ECO:0000313" key="3">
    <source>
        <dbReference type="Proteomes" id="UP000831775"/>
    </source>
</evidence>
<dbReference type="EMBL" id="CP095043">
    <property type="protein sequence ID" value="UOQ59761.1"/>
    <property type="molecule type" value="Genomic_DNA"/>
</dbReference>